<protein>
    <submittedName>
        <fullName evidence="1">Uncharacterized protein</fullName>
    </submittedName>
</protein>
<proteinExistence type="predicted"/>
<sequence length="351" mass="38373">MNSKGAWRLFRSLIDPTQTRGETQKQLRRALQGFHGTNSQLADALCDKYLCRMLDPDKTAYEYAGRENHQLDAPFAMHDLKAALGKMRRGTAPGRDHITGESQELERGCVFWRNACCVRKNESRRHNTSSPLSSALGSGPEVVCDSLGRRRVIWIAVWLVFSPGSDAGIGGVGSGANPRASEWMATRGRTAPSGFQRTECRANLRDHFTLLAPGSRATGLQPPLELTVPCCHGQYYLSIPTALPTTIVPVREQAMMSSKFSACHDNIEWQATSDEQLAALTIPPLIPQPPLSGELLLRASAGRQDRAAGRSSLRPIISVPAAGARRPAFRPRQMVFLLVTQPHSPASTNAL</sequence>
<comment type="caution">
    <text evidence="1">The sequence shown here is derived from an EMBL/GenBank/DDBJ whole genome shotgun (WGS) entry which is preliminary data.</text>
</comment>
<reference evidence="1" key="1">
    <citation type="submission" date="2020-05" db="EMBL/GenBank/DDBJ databases">
        <title>Large-scale comparative analyses of tick genomes elucidate their genetic diversity and vector capacities.</title>
        <authorList>
            <person name="Jia N."/>
            <person name="Wang J."/>
            <person name="Shi W."/>
            <person name="Du L."/>
            <person name="Sun Y."/>
            <person name="Zhan W."/>
            <person name="Jiang J."/>
            <person name="Wang Q."/>
            <person name="Zhang B."/>
            <person name="Ji P."/>
            <person name="Sakyi L.B."/>
            <person name="Cui X."/>
            <person name="Yuan T."/>
            <person name="Jiang B."/>
            <person name="Yang W."/>
            <person name="Lam T.T.-Y."/>
            <person name="Chang Q."/>
            <person name="Ding S."/>
            <person name="Wang X."/>
            <person name="Zhu J."/>
            <person name="Ruan X."/>
            <person name="Zhao L."/>
            <person name="Wei J."/>
            <person name="Que T."/>
            <person name="Du C."/>
            <person name="Cheng J."/>
            <person name="Dai P."/>
            <person name="Han X."/>
            <person name="Huang E."/>
            <person name="Gao Y."/>
            <person name="Liu J."/>
            <person name="Shao H."/>
            <person name="Ye R."/>
            <person name="Li L."/>
            <person name="Wei W."/>
            <person name="Wang X."/>
            <person name="Wang C."/>
            <person name="Yang T."/>
            <person name="Huo Q."/>
            <person name="Li W."/>
            <person name="Guo W."/>
            <person name="Chen H."/>
            <person name="Zhou L."/>
            <person name="Ni X."/>
            <person name="Tian J."/>
            <person name="Zhou Y."/>
            <person name="Sheng Y."/>
            <person name="Liu T."/>
            <person name="Pan Y."/>
            <person name="Xia L."/>
            <person name="Li J."/>
            <person name="Zhao F."/>
            <person name="Cao W."/>
        </authorList>
    </citation>
    <scope>NUCLEOTIDE SEQUENCE</scope>
    <source>
        <strain evidence="1">Dsil-2018</strain>
    </source>
</reference>
<keyword evidence="2" id="KW-1185">Reference proteome</keyword>
<accession>A0ACB8CLJ3</accession>
<name>A0ACB8CLJ3_DERSI</name>
<dbReference type="EMBL" id="CM023475">
    <property type="protein sequence ID" value="KAH7945788.1"/>
    <property type="molecule type" value="Genomic_DNA"/>
</dbReference>
<evidence type="ECO:0000313" key="2">
    <source>
        <dbReference type="Proteomes" id="UP000821865"/>
    </source>
</evidence>
<gene>
    <name evidence="1" type="ORF">HPB49_015604</name>
</gene>
<evidence type="ECO:0000313" key="1">
    <source>
        <dbReference type="EMBL" id="KAH7945788.1"/>
    </source>
</evidence>
<organism evidence="1 2">
    <name type="scientific">Dermacentor silvarum</name>
    <name type="common">Tick</name>
    <dbReference type="NCBI Taxonomy" id="543639"/>
    <lineage>
        <taxon>Eukaryota</taxon>
        <taxon>Metazoa</taxon>
        <taxon>Ecdysozoa</taxon>
        <taxon>Arthropoda</taxon>
        <taxon>Chelicerata</taxon>
        <taxon>Arachnida</taxon>
        <taxon>Acari</taxon>
        <taxon>Parasitiformes</taxon>
        <taxon>Ixodida</taxon>
        <taxon>Ixodoidea</taxon>
        <taxon>Ixodidae</taxon>
        <taxon>Rhipicephalinae</taxon>
        <taxon>Dermacentor</taxon>
    </lineage>
</organism>
<dbReference type="Proteomes" id="UP000821865">
    <property type="component" value="Chromosome 6"/>
</dbReference>